<organism evidence="7 8">
    <name type="scientific">Brevundimonas mediterranea</name>
    <dbReference type="NCBI Taxonomy" id="74329"/>
    <lineage>
        <taxon>Bacteria</taxon>
        <taxon>Pseudomonadati</taxon>
        <taxon>Pseudomonadota</taxon>
        <taxon>Alphaproteobacteria</taxon>
        <taxon>Caulobacterales</taxon>
        <taxon>Caulobacteraceae</taxon>
        <taxon>Brevundimonas</taxon>
    </lineage>
</organism>
<evidence type="ECO:0000259" key="6">
    <source>
        <dbReference type="SMART" id="SM00062"/>
    </source>
</evidence>
<evidence type="ECO:0000256" key="4">
    <source>
        <dbReference type="SAM" id="MobiDB-lite"/>
    </source>
</evidence>
<feature type="region of interest" description="Disordered" evidence="4">
    <location>
        <begin position="20"/>
        <end position="45"/>
    </location>
</feature>
<evidence type="ECO:0000313" key="7">
    <source>
        <dbReference type="EMBL" id="VDC51338.1"/>
    </source>
</evidence>
<keyword evidence="2" id="KW-0813">Transport</keyword>
<dbReference type="CDD" id="cd13692">
    <property type="entry name" value="PBP2_BztA"/>
    <property type="match status" value="1"/>
</dbReference>
<protein>
    <submittedName>
        <fullName evidence="7">Amino-acid ABC transporter-binding protein YhdW</fullName>
    </submittedName>
</protein>
<gene>
    <name evidence="7" type="primary">yhdW</name>
    <name evidence="7" type="ORF">BREV_BREV_02690</name>
</gene>
<name>A0A7Z8Y6N0_9CAUL</name>
<dbReference type="GO" id="GO:0006865">
    <property type="term" value="P:amino acid transport"/>
    <property type="evidence" value="ECO:0007669"/>
    <property type="project" value="TreeGrafter"/>
</dbReference>
<feature type="compositionally biased region" description="Polar residues" evidence="4">
    <location>
        <begin position="28"/>
        <end position="39"/>
    </location>
</feature>
<proteinExistence type="inferred from homology"/>
<evidence type="ECO:0000256" key="1">
    <source>
        <dbReference type="ARBA" id="ARBA00010333"/>
    </source>
</evidence>
<dbReference type="SUPFAM" id="SSF53850">
    <property type="entry name" value="Periplasmic binding protein-like II"/>
    <property type="match status" value="1"/>
</dbReference>
<evidence type="ECO:0000313" key="8">
    <source>
        <dbReference type="Proteomes" id="UP000289220"/>
    </source>
</evidence>
<dbReference type="Gene3D" id="3.40.190.10">
    <property type="entry name" value="Periplasmic binding protein-like II"/>
    <property type="match status" value="2"/>
</dbReference>
<feature type="domain" description="Solute-binding protein family 3/N-terminal" evidence="6">
    <location>
        <begin position="57"/>
        <end position="286"/>
    </location>
</feature>
<evidence type="ECO:0000256" key="2">
    <source>
        <dbReference type="ARBA" id="ARBA00022448"/>
    </source>
</evidence>
<comment type="similarity">
    <text evidence="1">Belongs to the bacterial solute-binding protein 3 family.</text>
</comment>
<dbReference type="PANTHER" id="PTHR30085">
    <property type="entry name" value="AMINO ACID ABC TRANSPORTER PERMEASE"/>
    <property type="match status" value="1"/>
</dbReference>
<feature type="chain" id="PRO_5030865895" evidence="5">
    <location>
        <begin position="20"/>
        <end position="364"/>
    </location>
</feature>
<dbReference type="EMBL" id="UXHF01000067">
    <property type="protein sequence ID" value="VDC51338.1"/>
    <property type="molecule type" value="Genomic_DNA"/>
</dbReference>
<dbReference type="RefSeq" id="WP_419178337.1">
    <property type="nucleotide sequence ID" value="NZ_UXHF01000067.1"/>
</dbReference>
<keyword evidence="8" id="KW-1185">Reference proteome</keyword>
<evidence type="ECO:0000256" key="5">
    <source>
        <dbReference type="SAM" id="SignalP"/>
    </source>
</evidence>
<feature type="signal peptide" evidence="5">
    <location>
        <begin position="1"/>
        <end position="19"/>
    </location>
</feature>
<dbReference type="InterPro" id="IPR001638">
    <property type="entry name" value="Solute-binding_3/MltF_N"/>
</dbReference>
<dbReference type="Pfam" id="PF00497">
    <property type="entry name" value="SBP_bac_3"/>
    <property type="match status" value="1"/>
</dbReference>
<keyword evidence="3 5" id="KW-0732">Signal</keyword>
<dbReference type="SMART" id="SM00062">
    <property type="entry name" value="PBPb"/>
    <property type="match status" value="1"/>
</dbReference>
<dbReference type="InterPro" id="IPR051455">
    <property type="entry name" value="Bact_solute-bind_prot3"/>
</dbReference>
<comment type="caution">
    <text evidence="7">The sequence shown here is derived from an EMBL/GenBank/DDBJ whole genome shotgun (WGS) entry which is preliminary data.</text>
</comment>
<sequence>MRVLTIGVMAAALLTAACGRGNPDPTPETASQTLPTPSVATDRPDSPTLIAVKRRGRLNCGVHQGLVGFAYTDNRGQWRGFDADFCRAMAAAIFGDGNAVRFVPLSASDRFAALKEGRVDVLWRNSSWTMSRDAGEGFVFAGINYYDGQGFLVRRSLSLASATELNGARICVQAGSTAQANADDFFLSRGIAYRPVVLPSEEAARDAYGREDCDALSADISALAAARTVLADSQAHTILSDVVSKEPLGPVVRAGDERWADVVRWTLNAVVLAEEFGVTQENAEALSKTSNDPRIKRLLGSEGEYGALLGLSDDWAKDAILSVGNYGQIFDRNLGSQSPLDLARGLNAQWNARPAGLIYGLPIR</sequence>
<dbReference type="PANTHER" id="PTHR30085:SF7">
    <property type="entry name" value="AMINO-ACID ABC TRANSPORTER-BINDING PROTEIN YHDW-RELATED"/>
    <property type="match status" value="1"/>
</dbReference>
<dbReference type="Proteomes" id="UP000289220">
    <property type="component" value="Unassembled WGS sequence"/>
</dbReference>
<dbReference type="PROSITE" id="PS51257">
    <property type="entry name" value="PROKAR_LIPOPROTEIN"/>
    <property type="match status" value="1"/>
</dbReference>
<accession>A0A7Z8Y6N0</accession>
<reference evidence="7 8" key="1">
    <citation type="submission" date="2018-11" db="EMBL/GenBank/DDBJ databases">
        <authorList>
            <person name="Peiro R."/>
            <person name="Begona"/>
            <person name="Cbmso G."/>
            <person name="Lopez M."/>
            <person name="Gonzalez S."/>
            <person name="Sacristan E."/>
            <person name="Castillo E."/>
        </authorList>
    </citation>
    <scope>NUCLEOTIDE SEQUENCE [LARGE SCALE GENOMIC DNA]</scope>
    <source>
        <strain evidence="7">Brev_genome</strain>
    </source>
</reference>
<evidence type="ECO:0000256" key="3">
    <source>
        <dbReference type="ARBA" id="ARBA00022729"/>
    </source>
</evidence>
<dbReference type="AlphaFoldDB" id="A0A7Z8Y6N0"/>